<evidence type="ECO:0000256" key="10">
    <source>
        <dbReference type="ARBA" id="ARBA00023136"/>
    </source>
</evidence>
<organism evidence="13 14">
    <name type="scientific">Treponema primitia (strain ATCC BAA-887 / DSM 12427 / ZAS-2)</name>
    <dbReference type="NCBI Taxonomy" id="545694"/>
    <lineage>
        <taxon>Bacteria</taxon>
        <taxon>Pseudomonadati</taxon>
        <taxon>Spirochaetota</taxon>
        <taxon>Spirochaetia</taxon>
        <taxon>Spirochaetales</taxon>
        <taxon>Treponemataceae</taxon>
        <taxon>Treponema</taxon>
    </lineage>
</organism>
<keyword evidence="6" id="KW-1003">Cell membrane</keyword>
<comment type="similarity">
    <text evidence="3">Belongs to the binding-protein-dependent transport system permease family. HisMQ subfamily.</text>
</comment>
<evidence type="ECO:0000313" key="13">
    <source>
        <dbReference type="EMBL" id="AEF85998.1"/>
    </source>
</evidence>
<evidence type="ECO:0000256" key="6">
    <source>
        <dbReference type="ARBA" id="ARBA00022475"/>
    </source>
</evidence>
<dbReference type="EMBL" id="CP001843">
    <property type="protein sequence ID" value="AEF85998.1"/>
    <property type="molecule type" value="Genomic_DNA"/>
</dbReference>
<evidence type="ECO:0000256" key="4">
    <source>
        <dbReference type="ARBA" id="ARBA00016506"/>
    </source>
</evidence>
<dbReference type="HOGENOM" id="CLU_019602_1_1_12"/>
<keyword evidence="8" id="KW-0029">Amino-acid transport</keyword>
<keyword evidence="5 11" id="KW-0813">Transport</keyword>
<evidence type="ECO:0000256" key="2">
    <source>
        <dbReference type="ARBA" id="ARBA00004429"/>
    </source>
</evidence>
<name>F5YJG3_TREPZ</name>
<evidence type="ECO:0000259" key="12">
    <source>
        <dbReference type="PROSITE" id="PS50928"/>
    </source>
</evidence>
<feature type="domain" description="ABC transmembrane type-1" evidence="12">
    <location>
        <begin position="20"/>
        <end position="218"/>
    </location>
</feature>
<dbReference type="GO" id="GO:0006865">
    <property type="term" value="P:amino acid transport"/>
    <property type="evidence" value="ECO:0007669"/>
    <property type="project" value="UniProtKB-KW"/>
</dbReference>
<dbReference type="InterPro" id="IPR000515">
    <property type="entry name" value="MetI-like"/>
</dbReference>
<dbReference type="eggNOG" id="COG0765">
    <property type="taxonomic scope" value="Bacteria"/>
</dbReference>
<protein>
    <recommendedName>
        <fullName evidence="4">Putative glutamine transport system permease protein GlnP</fullName>
    </recommendedName>
</protein>
<reference evidence="14" key="1">
    <citation type="submission" date="2009-12" db="EMBL/GenBank/DDBJ databases">
        <title>Complete sequence of Treponema primitia strain ZAS-2.</title>
        <authorList>
            <person name="Tetu S.G."/>
            <person name="Matson E."/>
            <person name="Ren Q."/>
            <person name="Seshadri R."/>
            <person name="Elbourne L."/>
            <person name="Hassan K.A."/>
            <person name="Durkin A."/>
            <person name="Radune D."/>
            <person name="Mohamoud Y."/>
            <person name="Shay R."/>
            <person name="Jin S."/>
            <person name="Zhang X."/>
            <person name="Lucey K."/>
            <person name="Ballor N.R."/>
            <person name="Ottesen E."/>
            <person name="Rosenthal R."/>
            <person name="Allen A."/>
            <person name="Leadbetter J.R."/>
            <person name="Paulsen I.T."/>
        </authorList>
    </citation>
    <scope>NUCLEOTIDE SEQUENCE [LARGE SCALE GENOMIC DNA]</scope>
    <source>
        <strain evidence="14">ATCC BAA-887 / DSM 12427 / ZAS-2</strain>
    </source>
</reference>
<keyword evidence="14" id="KW-1185">Reference proteome</keyword>
<evidence type="ECO:0000256" key="7">
    <source>
        <dbReference type="ARBA" id="ARBA00022692"/>
    </source>
</evidence>
<dbReference type="Proteomes" id="UP000009223">
    <property type="component" value="Chromosome"/>
</dbReference>
<dbReference type="PROSITE" id="PS50928">
    <property type="entry name" value="ABC_TM1"/>
    <property type="match status" value="1"/>
</dbReference>
<dbReference type="PANTHER" id="PTHR30614:SF20">
    <property type="entry name" value="GLUTAMINE TRANSPORT SYSTEM PERMEASE PROTEIN GLNP"/>
    <property type="match status" value="1"/>
</dbReference>
<feature type="transmembrane region" description="Helical" evidence="11">
    <location>
        <begin position="58"/>
        <end position="79"/>
    </location>
</feature>
<accession>F5YJG3</accession>
<dbReference type="AlphaFoldDB" id="F5YJG3"/>
<keyword evidence="10 11" id="KW-0472">Membrane</keyword>
<comment type="subcellular location">
    <subcellularLocation>
        <location evidence="2">Cell inner membrane</location>
        <topology evidence="2">Multi-pass membrane protein</topology>
    </subcellularLocation>
    <subcellularLocation>
        <location evidence="11">Cell membrane</location>
        <topology evidence="11">Multi-pass membrane protein</topology>
    </subcellularLocation>
</comment>
<dbReference type="NCBIfam" id="TIGR01726">
    <property type="entry name" value="HEQRo_perm_3TM"/>
    <property type="match status" value="1"/>
</dbReference>
<evidence type="ECO:0000256" key="9">
    <source>
        <dbReference type="ARBA" id="ARBA00022989"/>
    </source>
</evidence>
<dbReference type="KEGG" id="tpi:TREPR_0723"/>
<dbReference type="CDD" id="cd06261">
    <property type="entry name" value="TM_PBP2"/>
    <property type="match status" value="1"/>
</dbReference>
<sequence length="229" mass="25580">MYKLNFHFLQKYWFLFVNGAANTLILSFFTVFFGTLIGVLIALLRLSGNRLLRYPAQAYIEVIRGTPMLVQICFIFYALPQMGIRIPEVPLFGGDFPRYVSGVIALSLNSGAYVAEIIRAGIQAVDKGQVEAARSLGMTQMQAMGKIILPQAFKNILPALGNEFVTIIKESSIVSVIGVGELMFRTATVYGNSFRYFESLIICAIIYFIMTFTTSRLLGIMERRMHAGD</sequence>
<dbReference type="Gene3D" id="1.10.3720.10">
    <property type="entry name" value="MetI-like"/>
    <property type="match status" value="1"/>
</dbReference>
<keyword evidence="9 11" id="KW-1133">Transmembrane helix</keyword>
<evidence type="ECO:0000256" key="5">
    <source>
        <dbReference type="ARBA" id="ARBA00022448"/>
    </source>
</evidence>
<proteinExistence type="inferred from homology"/>
<feature type="transmembrane region" description="Helical" evidence="11">
    <location>
        <begin position="20"/>
        <end position="46"/>
    </location>
</feature>
<dbReference type="SUPFAM" id="SSF161098">
    <property type="entry name" value="MetI-like"/>
    <property type="match status" value="1"/>
</dbReference>
<evidence type="ECO:0000256" key="8">
    <source>
        <dbReference type="ARBA" id="ARBA00022970"/>
    </source>
</evidence>
<evidence type="ECO:0000256" key="1">
    <source>
        <dbReference type="ARBA" id="ARBA00003159"/>
    </source>
</evidence>
<dbReference type="InterPro" id="IPR035906">
    <property type="entry name" value="MetI-like_sf"/>
</dbReference>
<comment type="function">
    <text evidence="1">Part of the binding-protein-dependent transport system for glutamine; probably responsible for the translocation of the substrate across the membrane.</text>
</comment>
<dbReference type="InterPro" id="IPR043429">
    <property type="entry name" value="ArtM/GltK/GlnP/TcyL/YhdX-like"/>
</dbReference>
<dbReference type="PANTHER" id="PTHR30614">
    <property type="entry name" value="MEMBRANE COMPONENT OF AMINO ACID ABC TRANSPORTER"/>
    <property type="match status" value="1"/>
</dbReference>
<evidence type="ECO:0000256" key="11">
    <source>
        <dbReference type="RuleBase" id="RU363032"/>
    </source>
</evidence>
<dbReference type="GO" id="GO:0043190">
    <property type="term" value="C:ATP-binding cassette (ABC) transporter complex"/>
    <property type="evidence" value="ECO:0007669"/>
    <property type="project" value="InterPro"/>
</dbReference>
<dbReference type="GO" id="GO:0022857">
    <property type="term" value="F:transmembrane transporter activity"/>
    <property type="evidence" value="ECO:0007669"/>
    <property type="project" value="InterPro"/>
</dbReference>
<dbReference type="STRING" id="545694.TREPR_0723"/>
<feature type="transmembrane region" description="Helical" evidence="11">
    <location>
        <begin position="196"/>
        <end position="218"/>
    </location>
</feature>
<dbReference type="Pfam" id="PF00528">
    <property type="entry name" value="BPD_transp_1"/>
    <property type="match status" value="1"/>
</dbReference>
<evidence type="ECO:0000256" key="3">
    <source>
        <dbReference type="ARBA" id="ARBA00010072"/>
    </source>
</evidence>
<reference evidence="13 14" key="2">
    <citation type="journal article" date="2011" name="ISME J.">
        <title>RNA-seq reveals cooperative metabolic interactions between two termite-gut spirochete species in co-culture.</title>
        <authorList>
            <person name="Rosenthal A.Z."/>
            <person name="Matson E.G."/>
            <person name="Eldar A."/>
            <person name="Leadbetter J.R."/>
        </authorList>
    </citation>
    <scope>NUCLEOTIDE SEQUENCE [LARGE SCALE GENOMIC DNA]</scope>
    <source>
        <strain evidence="14">ATCC BAA-887 / DSM 12427 / ZAS-2</strain>
    </source>
</reference>
<feature type="transmembrane region" description="Helical" evidence="11">
    <location>
        <begin position="99"/>
        <end position="118"/>
    </location>
</feature>
<gene>
    <name evidence="13" type="ordered locus">TREPR_0723</name>
</gene>
<evidence type="ECO:0000313" key="14">
    <source>
        <dbReference type="Proteomes" id="UP000009223"/>
    </source>
</evidence>
<dbReference type="InterPro" id="IPR010065">
    <property type="entry name" value="AA_ABC_transptr_permease_3TM"/>
</dbReference>
<dbReference type="RefSeq" id="WP_015709310.1">
    <property type="nucleotide sequence ID" value="NC_015578.1"/>
</dbReference>
<dbReference type="FunFam" id="1.10.3720.10:FF:000033">
    <property type="entry name" value="Polar amino acid ABC transporter permease"/>
    <property type="match status" value="1"/>
</dbReference>
<keyword evidence="7 11" id="KW-0812">Transmembrane</keyword>